<keyword evidence="3" id="KW-1185">Reference proteome</keyword>
<evidence type="ECO:0000313" key="2">
    <source>
        <dbReference type="EMBL" id="SPX62030.1"/>
    </source>
</evidence>
<sequence length="69" mass="7773">MQHPSFAEYTSQCTRTDLAFFDLLRSIAELYANQHALSEEELAQLQIGTRTLNGIIARNTATNRSMQLA</sequence>
<reference evidence="2 4" key="2">
    <citation type="submission" date="2018-06" db="EMBL/GenBank/DDBJ databases">
        <authorList>
            <consortium name="Pathogen Informatics"/>
            <person name="Doyle S."/>
        </authorList>
    </citation>
    <scope>NUCLEOTIDE SEQUENCE [LARGE SCALE GENOMIC DNA]</scope>
    <source>
        <strain evidence="2 4">NCTC12022</strain>
    </source>
</reference>
<evidence type="ECO:0000313" key="4">
    <source>
        <dbReference type="Proteomes" id="UP000251942"/>
    </source>
</evidence>
<dbReference type="PATRIC" id="fig|453.4.peg.2797"/>
<protein>
    <submittedName>
        <fullName evidence="1">Uncharacterized protein</fullName>
    </submittedName>
</protein>
<dbReference type="Proteomes" id="UP000054698">
    <property type="component" value="Unassembled WGS sequence"/>
</dbReference>
<accession>A0A0W0TH48</accession>
<dbReference type="EMBL" id="LNYB01000085">
    <property type="protein sequence ID" value="KTC94886.1"/>
    <property type="molecule type" value="Genomic_DNA"/>
</dbReference>
<proteinExistence type="predicted"/>
<reference evidence="1 3" key="1">
    <citation type="submission" date="2015-11" db="EMBL/GenBank/DDBJ databases">
        <title>Genomic analysis of 38 Legionella species identifies large and diverse effector repertoires.</title>
        <authorList>
            <person name="Burstein D."/>
            <person name="Amaro F."/>
            <person name="Zusman T."/>
            <person name="Lifshitz Z."/>
            <person name="Cohen O."/>
            <person name="Gilbert J.A."/>
            <person name="Pupko T."/>
            <person name="Shuman H.A."/>
            <person name="Segal G."/>
        </authorList>
    </citation>
    <scope>NUCLEOTIDE SEQUENCE [LARGE SCALE GENOMIC DNA]</scope>
    <source>
        <strain evidence="1 3">WO-44C</strain>
    </source>
</reference>
<dbReference type="AlphaFoldDB" id="A0A0W0TH48"/>
<dbReference type="Proteomes" id="UP000251942">
    <property type="component" value="Unassembled WGS sequence"/>
</dbReference>
<dbReference type="RefSeq" id="WP_058447402.1">
    <property type="nucleotide sequence ID" value="NZ_CAAAHT010000033.1"/>
</dbReference>
<evidence type="ECO:0000313" key="3">
    <source>
        <dbReference type="Proteomes" id="UP000054698"/>
    </source>
</evidence>
<name>A0A0W0TH48_9GAMM</name>
<dbReference type="EMBL" id="UASS01000032">
    <property type="protein sequence ID" value="SPX62030.1"/>
    <property type="molecule type" value="Genomic_DNA"/>
</dbReference>
<organism evidence="1 3">
    <name type="scientific">Legionella feeleii</name>
    <dbReference type="NCBI Taxonomy" id="453"/>
    <lineage>
        <taxon>Bacteria</taxon>
        <taxon>Pseudomonadati</taxon>
        <taxon>Pseudomonadota</taxon>
        <taxon>Gammaproteobacteria</taxon>
        <taxon>Legionellales</taxon>
        <taxon>Legionellaceae</taxon>
        <taxon>Legionella</taxon>
    </lineage>
</organism>
<dbReference type="OrthoDB" id="5642050at2"/>
<gene>
    <name evidence="1" type="ORF">Lfee_2550</name>
    <name evidence="2" type="ORF">NCTC12022_02787</name>
</gene>
<evidence type="ECO:0000313" key="1">
    <source>
        <dbReference type="EMBL" id="KTC94886.1"/>
    </source>
</evidence>